<feature type="transmembrane region" description="Helical" evidence="1">
    <location>
        <begin position="79"/>
        <end position="96"/>
    </location>
</feature>
<keyword evidence="1" id="KW-0472">Membrane</keyword>
<feature type="transmembrane region" description="Helical" evidence="1">
    <location>
        <begin position="138"/>
        <end position="161"/>
    </location>
</feature>
<accession>A0A837D728</accession>
<reference evidence="3 4" key="1">
    <citation type="submission" date="2014-10" db="EMBL/GenBank/DDBJ databases">
        <title>Genome sequence of Micropolyspora internatus JCM3315.</title>
        <authorList>
            <person name="Shin S.-K."/>
            <person name="Yi H."/>
        </authorList>
    </citation>
    <scope>NUCLEOTIDE SEQUENCE [LARGE SCALE GENOMIC DNA]</scope>
    <source>
        <strain evidence="3 4">JCM 3315</strain>
    </source>
</reference>
<dbReference type="RefSeq" id="WP_037312292.1">
    <property type="nucleotide sequence ID" value="NZ_FOWS01000001.1"/>
</dbReference>
<gene>
    <name evidence="3" type="ORF">MINT15_34640</name>
</gene>
<name>A0A837D728_9PSEU</name>
<feature type="transmembrane region" description="Helical" evidence="1">
    <location>
        <begin position="108"/>
        <end position="126"/>
    </location>
</feature>
<dbReference type="Pfam" id="PF09990">
    <property type="entry name" value="DUF2231"/>
    <property type="match status" value="1"/>
</dbReference>
<evidence type="ECO:0000313" key="3">
    <source>
        <dbReference type="EMBL" id="KHF43262.1"/>
    </source>
</evidence>
<sequence>MMLNRLLRASESVDRVDGPSEKLAHRVRRVLKNSPVDRMLRGSWIGHPAHPLLVTVPIGAWVCSAVFDALRQRDAARHLIAIGALTAPLAAITGLAEFSRLSTVQRRVGALHLSSNVVAQACYLISHRCRTRNANGAGTLWGLAGLAAVAAGGALGGHLSYALGAGVHEWQEGPQP</sequence>
<evidence type="ECO:0000259" key="2">
    <source>
        <dbReference type="Pfam" id="PF09990"/>
    </source>
</evidence>
<evidence type="ECO:0000256" key="1">
    <source>
        <dbReference type="SAM" id="Phobius"/>
    </source>
</evidence>
<proteinExistence type="predicted"/>
<protein>
    <submittedName>
        <fullName evidence="3">Membrane protein</fullName>
    </submittedName>
</protein>
<feature type="domain" description="DUF2231" evidence="2">
    <location>
        <begin position="46"/>
        <end position="168"/>
    </location>
</feature>
<evidence type="ECO:0000313" key="4">
    <source>
        <dbReference type="Proteomes" id="UP000030848"/>
    </source>
</evidence>
<keyword evidence="1" id="KW-1133">Transmembrane helix</keyword>
<keyword evidence="1" id="KW-0812">Transmembrane</keyword>
<dbReference type="InterPro" id="IPR019251">
    <property type="entry name" value="DUF2231_TM"/>
</dbReference>
<dbReference type="Proteomes" id="UP000030848">
    <property type="component" value="Unassembled WGS sequence"/>
</dbReference>
<dbReference type="OrthoDB" id="9795104at2"/>
<dbReference type="AlphaFoldDB" id="A0A837D728"/>
<organism evidence="3 4">
    <name type="scientific">Saccharomonospora viridis</name>
    <dbReference type="NCBI Taxonomy" id="1852"/>
    <lineage>
        <taxon>Bacteria</taxon>
        <taxon>Bacillati</taxon>
        <taxon>Actinomycetota</taxon>
        <taxon>Actinomycetes</taxon>
        <taxon>Pseudonocardiales</taxon>
        <taxon>Pseudonocardiaceae</taxon>
        <taxon>Saccharomonospora</taxon>
    </lineage>
</organism>
<dbReference type="EMBL" id="JRZE01000006">
    <property type="protein sequence ID" value="KHF43262.1"/>
    <property type="molecule type" value="Genomic_DNA"/>
</dbReference>
<comment type="caution">
    <text evidence="3">The sequence shown here is derived from an EMBL/GenBank/DDBJ whole genome shotgun (WGS) entry which is preliminary data.</text>
</comment>